<proteinExistence type="predicted"/>
<organism evidence="1 2">
    <name type="scientific">Dallia pectoralis</name>
    <name type="common">Alaska blackfish</name>
    <dbReference type="NCBI Taxonomy" id="75939"/>
    <lineage>
        <taxon>Eukaryota</taxon>
        <taxon>Metazoa</taxon>
        <taxon>Chordata</taxon>
        <taxon>Craniata</taxon>
        <taxon>Vertebrata</taxon>
        <taxon>Euteleostomi</taxon>
        <taxon>Actinopterygii</taxon>
        <taxon>Neopterygii</taxon>
        <taxon>Teleostei</taxon>
        <taxon>Protacanthopterygii</taxon>
        <taxon>Esociformes</taxon>
        <taxon>Umbridae</taxon>
        <taxon>Dallia</taxon>
    </lineage>
</organism>
<name>A0ACC2F7M4_DALPE</name>
<sequence length="1026" mass="116011">MGRLGGTFRLLHVDYFAVVVCEQTHETWYQETRARENRTGKSNQSGPVWARRKRTRSRLRREISVHTSSNPSNLEQEDPGMIHLPGYTDKLLTPPLINLIPPTPSDVIDNDQFFDDIISGERSVVDTNEPGSNMGVCVAGQEVEVEELKEERIDQERPEEKGSRTNTETQERQEVGQHPNLEVSAAQHRDNQVQYQEVSAAQHRDNQVQYQEVSAAQHRDNQVQYQEVSAAQHRDNQVQYQEVSAAQHRDNQVQYQEVSAAQHRDNQVQYQEVSAAQHRDNQVQYQEVSAAQHRDNQVQYQEVSAAQHRDNQVQYQASKKDGDTPSLLRKYQMAPLPDYIHKNYWNHKGACFHEFLGAELQLLPHYSTKMKAFVNRRKPGAARSCSMDETTRTVPRTQTLHLVYNPSTDHNPVEEGLPRQRRITVASYMPQSRDNNGNCSDKNSTSKQSGRLGELNTEELCQWFSSVGLCKCLPHIRESELRGEDVASIDTRTLEILHISNQEEREKLLSAIYRELHPPSTTSQTVDSLLETIGPKNIEKFTAALVSITRSKSPPQVRSKSSTQVSCLNMNQINSLKFSRCKSQTAVIQRNSQLTEITINASEQIVHLRTPRETLVGKVMESCLRSLGMTEDKDLYTLTQNRRSLGMTEDKDLYTLTQKPGFPGSSEELSPDHQIGDLLFPNNKQLELHLCRKNPLQDKPKVVVQPKVPEENGSQDNSPANQRPEVQVISRSGKEEKIQELKQQVDSLENVILEVQEIHQSLVAFCSELKRVDREEDVSGLSHSELEQHLEVSLTQLREKRQNLLCLRETLEETAVHGNKKSELRLLDKIKLNCQVFQEEISLVHLNRHVAHLQTALQDSQDKDGTQTQRTCSTLGQLVSLQCPAMLLAVQESCGPDGQFGFTCRLTVDSGLVVVQVDNVQSHLCLQDRLVEVNGVPVVGFSEKQLRSLLLQKAIAHMIVLRRPPPTPSPRPRRPPPVSPTPSTSSQEQLPTLGHPLDHPVKLIHATSAGSPPSYNPPRPPSPISN</sequence>
<dbReference type="Proteomes" id="UP001157502">
    <property type="component" value="Chromosome 32"/>
</dbReference>
<reference evidence="1" key="1">
    <citation type="submission" date="2021-05" db="EMBL/GenBank/DDBJ databases">
        <authorList>
            <person name="Pan Q."/>
            <person name="Jouanno E."/>
            <person name="Zahm M."/>
            <person name="Klopp C."/>
            <person name="Cabau C."/>
            <person name="Louis A."/>
            <person name="Berthelot C."/>
            <person name="Parey E."/>
            <person name="Roest Crollius H."/>
            <person name="Montfort J."/>
            <person name="Robinson-Rechavi M."/>
            <person name="Bouchez O."/>
            <person name="Lampietro C."/>
            <person name="Lopez Roques C."/>
            <person name="Donnadieu C."/>
            <person name="Postlethwait J."/>
            <person name="Bobe J."/>
            <person name="Dillon D."/>
            <person name="Chandos A."/>
            <person name="von Hippel F."/>
            <person name="Guiguen Y."/>
        </authorList>
    </citation>
    <scope>NUCLEOTIDE SEQUENCE</scope>
    <source>
        <strain evidence="1">YG-Jan2019</strain>
    </source>
</reference>
<evidence type="ECO:0000313" key="2">
    <source>
        <dbReference type="Proteomes" id="UP001157502"/>
    </source>
</evidence>
<comment type="caution">
    <text evidence="1">The sequence shown here is derived from an EMBL/GenBank/DDBJ whole genome shotgun (WGS) entry which is preliminary data.</text>
</comment>
<gene>
    <name evidence="1" type="ORF">DPEC_G00325790</name>
</gene>
<evidence type="ECO:0000313" key="1">
    <source>
        <dbReference type="EMBL" id="KAJ7987370.1"/>
    </source>
</evidence>
<keyword evidence="2" id="KW-1185">Reference proteome</keyword>
<accession>A0ACC2F7M4</accession>
<protein>
    <submittedName>
        <fullName evidence="1">Uncharacterized protein</fullName>
    </submittedName>
</protein>
<dbReference type="EMBL" id="CM055759">
    <property type="protein sequence ID" value="KAJ7987370.1"/>
    <property type="molecule type" value="Genomic_DNA"/>
</dbReference>